<organism evidence="1 2">
    <name type="scientific">Saccharopolyspora shandongensis</name>
    <dbReference type="NCBI Taxonomy" id="418495"/>
    <lineage>
        <taxon>Bacteria</taxon>
        <taxon>Bacillati</taxon>
        <taxon>Actinomycetota</taxon>
        <taxon>Actinomycetes</taxon>
        <taxon>Pseudonocardiales</taxon>
        <taxon>Pseudonocardiaceae</taxon>
        <taxon>Saccharopolyspora</taxon>
    </lineage>
</organism>
<dbReference type="Pfam" id="PF09391">
    <property type="entry name" value="DUF2000"/>
    <property type="match status" value="1"/>
</dbReference>
<dbReference type="InterPro" id="IPR018988">
    <property type="entry name" value="DUF2000"/>
</dbReference>
<reference evidence="2" key="1">
    <citation type="submission" date="2016-10" db="EMBL/GenBank/DDBJ databases">
        <authorList>
            <person name="Varghese N."/>
            <person name="Submissions S."/>
        </authorList>
    </citation>
    <scope>NUCLEOTIDE SEQUENCE [LARGE SCALE GENOMIC DNA]</scope>
    <source>
        <strain evidence="2">CGMCC 4.3530</strain>
    </source>
</reference>
<dbReference type="Proteomes" id="UP000199529">
    <property type="component" value="Unassembled WGS sequence"/>
</dbReference>
<dbReference type="InterPro" id="IPR023476">
    <property type="entry name" value="Pep_tRNA_hydro_II_dom_sf"/>
</dbReference>
<dbReference type="AlphaFoldDB" id="A0A1H2Z3G6"/>
<dbReference type="STRING" id="418495.SAMN05216215_1007244"/>
<dbReference type="RefSeq" id="WP_093264272.1">
    <property type="nucleotide sequence ID" value="NZ_FNOK01000007.1"/>
</dbReference>
<dbReference type="OrthoDB" id="3692042at2"/>
<evidence type="ECO:0000313" key="1">
    <source>
        <dbReference type="EMBL" id="SDX11319.1"/>
    </source>
</evidence>
<protein>
    <recommendedName>
        <fullName evidence="3">DUF2000 domain-containing protein</fullName>
    </recommendedName>
</protein>
<sequence length="139" mass="14491">MAEKADYKCAIVVSDQLPTGLGANAAAVLSLTLGHRVDGLVGSDVKDATGVIHPGIAYVPVPILKGTQDQVDAIVQAAAAHDDVFFVSFSSLAQGCRTYEEYIDKMSATPTADLNSVGVGLHGPRKPVNKMVGALPLFR</sequence>
<dbReference type="Gene3D" id="3.40.1490.10">
    <property type="entry name" value="Bit1"/>
    <property type="match status" value="1"/>
</dbReference>
<keyword evidence="2" id="KW-1185">Reference proteome</keyword>
<name>A0A1H2Z3G6_9PSEU</name>
<gene>
    <name evidence="1" type="ORF">SAMN05216215_1007244</name>
</gene>
<dbReference type="PIRSF" id="PIRSF033736">
    <property type="entry name" value="UCP033763"/>
    <property type="match status" value="1"/>
</dbReference>
<evidence type="ECO:0008006" key="3">
    <source>
        <dbReference type="Google" id="ProtNLM"/>
    </source>
</evidence>
<dbReference type="InterPro" id="IPR017021">
    <property type="entry name" value="UCP033763"/>
</dbReference>
<proteinExistence type="predicted"/>
<accession>A0A1H2Z3G6</accession>
<dbReference type="SUPFAM" id="SSF102462">
    <property type="entry name" value="Peptidyl-tRNA hydrolase II"/>
    <property type="match status" value="1"/>
</dbReference>
<evidence type="ECO:0000313" key="2">
    <source>
        <dbReference type="Proteomes" id="UP000199529"/>
    </source>
</evidence>
<dbReference type="EMBL" id="FNOK01000007">
    <property type="protein sequence ID" value="SDX11319.1"/>
    <property type="molecule type" value="Genomic_DNA"/>
</dbReference>